<sequence length="170" mass="19781">MEVDMITKRPLTANTPYTVLTDEQLKNIKQNSSTFFMGPAVREEMSQERKETEKPIKARYAYSMNSTVARPGYPTEKACYIGEQFSRFPDTNHDTCRLGAGERWGPQKAGLRTLQHFEKDHDPNRLLMIDMYRRPITNLPGKNIMKFGRAADGYYQERFPDRLTTRFETS</sequence>
<comment type="caution">
    <text evidence="1">The sequence shown here is derived from an EMBL/GenBank/DDBJ whole genome shotgun (WGS) entry which is preliminary data.</text>
</comment>
<name>A0AAN8KCZ9_PATCE</name>
<evidence type="ECO:0000313" key="2">
    <source>
        <dbReference type="Proteomes" id="UP001347796"/>
    </source>
</evidence>
<dbReference type="AlphaFoldDB" id="A0AAN8KCZ9"/>
<gene>
    <name evidence="1" type="ORF">SNE40_000936</name>
</gene>
<dbReference type="Proteomes" id="UP001347796">
    <property type="component" value="Unassembled WGS sequence"/>
</dbReference>
<proteinExistence type="predicted"/>
<protein>
    <submittedName>
        <fullName evidence="1">Uncharacterized protein</fullName>
    </submittedName>
</protein>
<reference evidence="1 2" key="1">
    <citation type="submission" date="2024-01" db="EMBL/GenBank/DDBJ databases">
        <title>The genome of the rayed Mediterranean limpet Patella caerulea (Linnaeus, 1758).</title>
        <authorList>
            <person name="Anh-Thu Weber A."/>
            <person name="Halstead-Nussloch G."/>
        </authorList>
    </citation>
    <scope>NUCLEOTIDE SEQUENCE [LARGE SCALE GENOMIC DNA]</scope>
    <source>
        <strain evidence="1">AATW-2023a</strain>
        <tissue evidence="1">Whole specimen</tissue>
    </source>
</reference>
<dbReference type="EMBL" id="JAZGQO010000001">
    <property type="protein sequence ID" value="KAK6195525.1"/>
    <property type="molecule type" value="Genomic_DNA"/>
</dbReference>
<organism evidence="1 2">
    <name type="scientific">Patella caerulea</name>
    <name type="common">Rayed Mediterranean limpet</name>
    <dbReference type="NCBI Taxonomy" id="87958"/>
    <lineage>
        <taxon>Eukaryota</taxon>
        <taxon>Metazoa</taxon>
        <taxon>Spiralia</taxon>
        <taxon>Lophotrochozoa</taxon>
        <taxon>Mollusca</taxon>
        <taxon>Gastropoda</taxon>
        <taxon>Patellogastropoda</taxon>
        <taxon>Patelloidea</taxon>
        <taxon>Patellidae</taxon>
        <taxon>Patella</taxon>
    </lineage>
</organism>
<keyword evidence="2" id="KW-1185">Reference proteome</keyword>
<accession>A0AAN8KCZ9</accession>
<evidence type="ECO:0000313" key="1">
    <source>
        <dbReference type="EMBL" id="KAK6195525.1"/>
    </source>
</evidence>